<dbReference type="CDD" id="cd13252">
    <property type="entry name" value="PH1_ADAP"/>
    <property type="match status" value="1"/>
</dbReference>
<sequence length="2671" mass="300777">MAGAVAMASVMEDFDGQPCKKLRKDSDASSVRTITNYFMPKPVEKPFSPPRSNNIMDYFKRTSPAQEIKSCNLVAKENSPQPSEQASREIPGKPVRGQGQKRTRKAKDNKKAKEEDAQVVTDDVVVIESPSEAAVKESDNAVLPAQESDVRKNASEADPDVLMTAESSEQKHLLNQSRRKDCANRKSAVRRNRKAKAGCEETKECDADAQEPVCETQLEESAEKKSSTVTISFKDFLQNQSQEEEESIAIPKTDTADASSEGNLCNDQSDSAIGPLQVSPQTLTVQVEVHPISPESVKVAKELKVASIFSKNKKIQSKEDKSLSDPLPEVKLDVLPDLKRKSNVVLLEEELELDVVESSPNPKSTEAERKQFMNAFKQPSLDGFKSKTNKGQSKQNQVQEKAKDAADKQHEEKSLESKTEEKSLESKPEATSSEQHEEQKSDKKKRVRKSGKKGQAKKAEDAQAATPKPEEAPAEIEVDKDSSQAENDNSEKAVRELRRSTRELSRRQSAAVLNTASQKKERQEDTVKGGDETQNTASPSLASTPKTQRPKRGMFRAEMLCPSNIKGSPIRMRITRVFPSSATKAGDFEISSPLSKQEVNADKKRKQARKLLQKAKALQQSKKDTKKEKDTVRRSTRCKESIVNYCEDEDSVVFLEESKSTPVTSQESDKSQKKLRSLNEVLGKNASQNKSSKTPAASKVAPLFGEKKAQRPSVVISIFDDSSREASENSQDDEQFRAKREFLKSGLPESFKKQIAKTAASREAYSQACASFQTVVHVQQRATDCSVWNLQWPTNPFLSCLKESYNLPSVPLMSLEKSLGYTTVPAKRAVCNQISCCRRSEFSEPIRQHLLEEMKISNPSFPHQRFFTRFLKRREDYILQASASEPEGESKVSCPAGSSDGVGRKRKRVDEGEATGKVGKKPKSNHTEGDVIVIEESPPSGGQAAQSVSDTVPSGRSRRGRSLRQKQKEERKSAELISPVGNQNDAVIMVDPPVPETSSTGDRVKEDVLWTEKYQPQHSSEVIGNMESVRRLHSWLKEWKLRADREEKRKQQEKKQEEDSNDSWLIGEGLDETEDLLCNTLLITGPTGVGKTAAVYACAQELGFKVFEVNSSSQRSGRQILSQLKEATQSHQVDIQGVNAQKPSYFSNYSSNSITIKPGNSPRKLNSPRRVVSSPRKPPQSPRSASSRRGGLAPTSLASFFKAGGRPTGKEANSQDKKTQPVLKACPKKSAKAKEADSKESPSGTSAGTKTSAEDQDKRTATSLILFEEVDIIFDDDAGFLAAIKHFMTTTKRPVILTTSDQTFGATFDGYFEEIHFKSPSVADVSSYLQLLCLAENMRMDTKDLSCLLDWNRCDIRQSLLHLQFWACSGGGQQHESSVLDSITCWDLLSEVHRRGVNLLYSNMESLLPLPTRLLPQSTLKSQPTPNPQSQPEQLPQIVRLEVLEERSDDGSPLKVSSRMRGRKKMGNKDVFQSDSESEDDFLSLPKNNRDPAESTNAEPVSQSVNVSKAAPMKPRRVVLSEAERKKSKPVMQCLSSLAEFMDNMSFLDSSVHYQSLQAEGSCRPQDFSRTGAEIKSGMTDDVRLECVSQVNGVNVNEIRAALGHLSFRKCKAVVSEAWDRTQQLEEEIRKEAEGELTLPVAPHKDAFSLTQTTPCDRRVMEKRSEVMKSVLSSRSAGTLGNQAAAALDYLPSLRAICRSEKLKEQGKIKRRVLKEQWIRAKYEREEFTEEKRERPYTAGVYEGRLWKKGKDNGQFLERKFVLSVQDFTLKYYKEDESKGPKATISVKDLNATFQPEKIGHAHGLQITYSVDDHTRNLFVYHKNGQEIVNWFNAIRAIRHTYLKTAFPTASDGDLKPWITRSYLKEGYMEKTGPLDAIELGVVFIGSENHGYSVRECVPKGTRGNKWKCGLIVETPDRQFVFMCEQERDQREWVEALKTVISKPMMPQDYTTEANIRRRRARTQWSLWKSFIFAAKVGKTSLIMSLVSEEFPDEVPLRAEEITIPADVTPERVPTHIVDYSEAEQSDEQLYQEISKANVICIVYSVNNKKSIEKVTSHWIPLINERTDKDSRVPLILVGNKSDLVEHSSMETILPIMNQYSEIETCVECSAKNLKNISELFYYAQKAVLHPTGPLYSPEEKEMKPSCIKALTRIFKISDLDNDGILNDNELNFFQRTCFNIPLAPQALEDVKNVVRKNMSDGVKDNGLTLKGFLFLHTLFIQRGRHETTWTVLRRFGYDDDLELTQEYLFPLLKIPPDCTTELNHNAYLFLQSVFDKHDKDRDCALSPDELKDLFKVFPYMPWGPDVNNTVCTNEQGWITYQGYLSQWTLTTYLDVQRCLEYLGYLGYSIIQEQESQAAAITITRNKRIDLQKKQTQRSVFRCNVLGARGSGKSGFLQAFLGRNLVRQKRIREDHKSYYAISTTYVYGQEKYLLLHEVLPDFEFLSEADLACDVVCLVYDISNPRSFEYCAKVYKKHFLDSKTPCVIIAAKSDLHEARQYYSLSPLDFCRKHKLHPPQLFTCNTAEAPSKDIYTKLTTMAMYPHAKLRCMCSCNRCTYCICHNLLNSELMRSVKAKFYSAVLNRLRTFIQDVGTFLLADEESSLTHQVHAVSFVEDSVYMESSVDPFVPVCNRHMTQADLKNSTFWLRASVGATVFAVLGFAMYKALLKQR</sequence>
<keyword evidence="12" id="KW-0342">GTP-binding</keyword>
<evidence type="ECO:0000256" key="3">
    <source>
        <dbReference type="ARBA" id="ARBA00022692"/>
    </source>
</evidence>
<keyword evidence="10 18" id="KW-1133">Transmembrane helix</keyword>
<dbReference type="GO" id="GO:0005525">
    <property type="term" value="F:GTP binding"/>
    <property type="evidence" value="ECO:0007669"/>
    <property type="project" value="UniProtKB-KW"/>
</dbReference>
<dbReference type="SMART" id="SM00233">
    <property type="entry name" value="PH"/>
    <property type="match status" value="2"/>
</dbReference>
<evidence type="ECO:0000256" key="10">
    <source>
        <dbReference type="ARBA" id="ARBA00022989"/>
    </source>
</evidence>
<dbReference type="Pfam" id="PF00169">
    <property type="entry name" value="PH"/>
    <property type="match status" value="1"/>
</dbReference>
<dbReference type="STRING" id="84645.A0A498NBM0"/>
<feature type="region of interest" description="Disordered" evidence="17">
    <location>
        <begin position="582"/>
        <end position="637"/>
    </location>
</feature>
<dbReference type="PROSITE" id="PS51423">
    <property type="entry name" value="MIRO"/>
    <property type="match status" value="2"/>
</dbReference>
<feature type="compositionally biased region" description="Basic residues" evidence="17">
    <location>
        <begin position="99"/>
        <end position="108"/>
    </location>
</feature>
<dbReference type="GO" id="GO:0003677">
    <property type="term" value="F:DNA binding"/>
    <property type="evidence" value="ECO:0007669"/>
    <property type="project" value="TreeGrafter"/>
</dbReference>
<dbReference type="CDD" id="cd01893">
    <property type="entry name" value="Miro1"/>
    <property type="match status" value="1"/>
</dbReference>
<dbReference type="FunFam" id="1.10.238.10:FF:000011">
    <property type="entry name" value="Mitochondrial Rho GTPase"/>
    <property type="match status" value="1"/>
</dbReference>
<dbReference type="Gene3D" id="2.30.29.30">
    <property type="entry name" value="Pleckstrin-homology domain (PH domain)/Phosphotyrosine-binding domain (PTB)"/>
    <property type="match status" value="2"/>
</dbReference>
<evidence type="ECO:0000259" key="19">
    <source>
        <dbReference type="PROSITE" id="PS50003"/>
    </source>
</evidence>
<protein>
    <submittedName>
        <fullName evidence="22">ATPase family AAA domain-containing 5-like isoform X1</fullName>
    </submittedName>
</protein>
<dbReference type="Pfam" id="PF00004">
    <property type="entry name" value="AAA"/>
    <property type="match status" value="1"/>
</dbReference>
<dbReference type="InterPro" id="IPR011993">
    <property type="entry name" value="PH-like_dom_sf"/>
</dbReference>
<dbReference type="CDD" id="cd01892">
    <property type="entry name" value="Miro2"/>
    <property type="match status" value="1"/>
</dbReference>
<dbReference type="InterPro" id="IPR027417">
    <property type="entry name" value="P-loop_NTPase"/>
</dbReference>
<dbReference type="GO" id="GO:0005524">
    <property type="term" value="F:ATP binding"/>
    <property type="evidence" value="ECO:0007669"/>
    <property type="project" value="InterPro"/>
</dbReference>
<dbReference type="Proteomes" id="UP000290572">
    <property type="component" value="Unassembled WGS sequence"/>
</dbReference>
<evidence type="ECO:0000256" key="5">
    <source>
        <dbReference type="ARBA" id="ARBA00022737"/>
    </source>
</evidence>
<feature type="compositionally biased region" description="Polar residues" evidence="17">
    <location>
        <begin position="1417"/>
        <end position="1434"/>
    </location>
</feature>
<feature type="compositionally biased region" description="Basic residues" evidence="17">
    <location>
        <begin position="442"/>
        <end position="456"/>
    </location>
</feature>
<feature type="domain" description="EF-hand" evidence="20">
    <location>
        <begin position="2266"/>
        <end position="2301"/>
    </location>
</feature>
<keyword evidence="13 18" id="KW-0472">Membrane</keyword>
<feature type="compositionally biased region" description="Basic and acidic residues" evidence="17">
    <location>
        <begin position="197"/>
        <end position="206"/>
    </location>
</feature>
<feature type="compositionally biased region" description="Basic residues" evidence="17">
    <location>
        <begin position="603"/>
        <end position="613"/>
    </location>
</feature>
<comment type="subcellular location">
    <subcellularLocation>
        <location evidence="1">Mitochondrion outer membrane</location>
        <topology evidence="1">Single-pass type IV membrane protein</topology>
    </subcellularLocation>
</comment>
<keyword evidence="3 18" id="KW-0812">Transmembrane</keyword>
<keyword evidence="11" id="KW-0496">Mitochondrion</keyword>
<feature type="compositionally biased region" description="Basic residues" evidence="17">
    <location>
        <begin position="956"/>
        <end position="965"/>
    </location>
</feature>
<evidence type="ECO:0000256" key="11">
    <source>
        <dbReference type="ARBA" id="ARBA00023128"/>
    </source>
</evidence>
<feature type="domain" description="PH" evidence="19">
    <location>
        <begin position="1739"/>
        <end position="1840"/>
    </location>
</feature>
<evidence type="ECO:0000256" key="18">
    <source>
        <dbReference type="SAM" id="Phobius"/>
    </source>
</evidence>
<keyword evidence="6" id="KW-0547">Nucleotide-binding</keyword>
<feature type="compositionally biased region" description="Basic and acidic residues" evidence="17">
    <location>
        <begin position="400"/>
        <end position="441"/>
    </location>
</feature>
<dbReference type="SMART" id="SM00173">
    <property type="entry name" value="RAS"/>
    <property type="match status" value="1"/>
</dbReference>
<dbReference type="InterPro" id="IPR003593">
    <property type="entry name" value="AAA+_ATPase"/>
</dbReference>
<feature type="region of interest" description="Disordered" evidence="17">
    <location>
        <begin position="1417"/>
        <end position="1436"/>
    </location>
</feature>
<evidence type="ECO:0000256" key="16">
    <source>
        <dbReference type="ARBA" id="ARBA00049117"/>
    </source>
</evidence>
<dbReference type="SMART" id="SM00054">
    <property type="entry name" value="EFh"/>
    <property type="match status" value="2"/>
</dbReference>
<feature type="region of interest" description="Disordered" evidence="17">
    <location>
        <begin position="1149"/>
        <end position="1255"/>
    </location>
</feature>
<comment type="catalytic activity">
    <reaction evidence="14">
        <text>UTP + H2O = UDP + phosphate + H(+)</text>
        <dbReference type="Rhea" id="RHEA:64900"/>
        <dbReference type="ChEBI" id="CHEBI:15377"/>
        <dbReference type="ChEBI" id="CHEBI:15378"/>
        <dbReference type="ChEBI" id="CHEBI:43474"/>
        <dbReference type="ChEBI" id="CHEBI:46398"/>
        <dbReference type="ChEBI" id="CHEBI:58223"/>
    </reaction>
    <physiologicalReaction direction="left-to-right" evidence="14">
        <dbReference type="Rhea" id="RHEA:64901"/>
    </physiologicalReaction>
</comment>
<dbReference type="InterPro" id="IPR001849">
    <property type="entry name" value="PH_domain"/>
</dbReference>
<gene>
    <name evidence="22" type="ORF">ROHU_005719</name>
</gene>
<dbReference type="FunFam" id="3.40.50.300:FF:000248">
    <property type="entry name" value="Mitochondrial Rho GTPase"/>
    <property type="match status" value="1"/>
</dbReference>
<dbReference type="EMBL" id="QBIY01012226">
    <property type="protein sequence ID" value="RXN26665.1"/>
    <property type="molecule type" value="Genomic_DNA"/>
</dbReference>
<feature type="compositionally biased region" description="Basic and acidic residues" evidence="17">
    <location>
        <begin position="168"/>
        <end position="184"/>
    </location>
</feature>
<feature type="compositionally biased region" description="Basic and acidic residues" evidence="17">
    <location>
        <begin position="518"/>
        <end position="531"/>
    </location>
</feature>
<dbReference type="SMART" id="SM00174">
    <property type="entry name" value="RHO"/>
    <property type="match status" value="1"/>
</dbReference>
<dbReference type="SMART" id="SM00175">
    <property type="entry name" value="RAB"/>
    <property type="match status" value="1"/>
</dbReference>
<organism evidence="22 23">
    <name type="scientific">Labeo rohita</name>
    <name type="common">Indian major carp</name>
    <name type="synonym">Cyprinus rohita</name>
    <dbReference type="NCBI Taxonomy" id="84645"/>
    <lineage>
        <taxon>Eukaryota</taxon>
        <taxon>Metazoa</taxon>
        <taxon>Chordata</taxon>
        <taxon>Craniata</taxon>
        <taxon>Vertebrata</taxon>
        <taxon>Euteleostomi</taxon>
        <taxon>Actinopterygii</taxon>
        <taxon>Neopterygii</taxon>
        <taxon>Teleostei</taxon>
        <taxon>Ostariophysi</taxon>
        <taxon>Cypriniformes</taxon>
        <taxon>Cyprinidae</taxon>
        <taxon>Labeoninae</taxon>
        <taxon>Labeonini</taxon>
        <taxon>Labeo</taxon>
    </lineage>
</organism>
<evidence type="ECO:0000259" key="21">
    <source>
        <dbReference type="PROSITE" id="PS51423"/>
    </source>
</evidence>
<feature type="region of interest" description="Disordered" evidence="17">
    <location>
        <begin position="240"/>
        <end position="275"/>
    </location>
</feature>
<keyword evidence="4" id="KW-0479">Metal-binding</keyword>
<dbReference type="FunFam" id="1.10.238.10:FF:000021">
    <property type="entry name" value="Mitochondrial Rho GTPase"/>
    <property type="match status" value="1"/>
</dbReference>
<comment type="caution">
    <text evidence="22">The sequence shown here is derived from an EMBL/GenBank/DDBJ whole genome shotgun (WGS) entry which is preliminary data.</text>
</comment>
<dbReference type="InterPro" id="IPR037849">
    <property type="entry name" value="PH1_ADAP"/>
</dbReference>
<evidence type="ECO:0000313" key="22">
    <source>
        <dbReference type="EMBL" id="RXN26665.1"/>
    </source>
</evidence>
<evidence type="ECO:0000313" key="23">
    <source>
        <dbReference type="Proteomes" id="UP000290572"/>
    </source>
</evidence>
<dbReference type="Pfam" id="PF08355">
    <property type="entry name" value="EF_assoc_1"/>
    <property type="match status" value="1"/>
</dbReference>
<dbReference type="GO" id="GO:1902936">
    <property type="term" value="F:phosphatidylinositol bisphosphate binding"/>
    <property type="evidence" value="ECO:0007669"/>
    <property type="project" value="InterPro"/>
</dbReference>
<dbReference type="Pfam" id="PF00071">
    <property type="entry name" value="Ras"/>
    <property type="match status" value="1"/>
</dbReference>
<evidence type="ECO:0000256" key="17">
    <source>
        <dbReference type="SAM" id="MobiDB-lite"/>
    </source>
</evidence>
<proteinExistence type="inferred from homology"/>
<feature type="compositionally biased region" description="Basic and acidic residues" evidence="17">
    <location>
        <begin position="621"/>
        <end position="637"/>
    </location>
</feature>
<keyword evidence="8" id="KW-0378">Hydrolase</keyword>
<dbReference type="FunFam" id="3.40.50.300:FF:000170">
    <property type="entry name" value="Mitochondrial Rho GTPase"/>
    <property type="match status" value="1"/>
</dbReference>
<dbReference type="InterPro" id="IPR001806">
    <property type="entry name" value="Small_GTPase"/>
</dbReference>
<evidence type="ECO:0000256" key="7">
    <source>
        <dbReference type="ARBA" id="ARBA00022787"/>
    </source>
</evidence>
<dbReference type="Pfam" id="PF08356">
    <property type="entry name" value="EF_assoc_2"/>
    <property type="match status" value="1"/>
</dbReference>
<dbReference type="GO" id="GO:0061860">
    <property type="term" value="F:DNA clamp unloader activity"/>
    <property type="evidence" value="ECO:0007669"/>
    <property type="project" value="TreeGrafter"/>
</dbReference>
<feature type="domain" description="Miro" evidence="21">
    <location>
        <begin position="2378"/>
        <end position="2542"/>
    </location>
</feature>
<evidence type="ECO:0000256" key="14">
    <source>
        <dbReference type="ARBA" id="ARBA00047358"/>
    </source>
</evidence>
<feature type="compositionally biased region" description="Polar residues" evidence="17">
    <location>
        <begin position="389"/>
        <end position="399"/>
    </location>
</feature>
<evidence type="ECO:0000259" key="20">
    <source>
        <dbReference type="PROSITE" id="PS50222"/>
    </source>
</evidence>
<dbReference type="Gene3D" id="3.40.50.300">
    <property type="entry name" value="P-loop containing nucleotide triphosphate hydrolases"/>
    <property type="match status" value="4"/>
</dbReference>
<dbReference type="PANTHER" id="PTHR23389">
    <property type="entry name" value="CHROMOSOME TRANSMISSION FIDELITY FACTOR 18"/>
    <property type="match status" value="1"/>
</dbReference>
<evidence type="ECO:0000256" key="1">
    <source>
        <dbReference type="ARBA" id="ARBA00004200"/>
    </source>
</evidence>
<dbReference type="GO" id="GO:0016887">
    <property type="term" value="F:ATP hydrolysis activity"/>
    <property type="evidence" value="ECO:0007669"/>
    <property type="project" value="InterPro"/>
</dbReference>
<comment type="similarity">
    <text evidence="2">Belongs to the mitochondrial Rho GTPase family.</text>
</comment>
<evidence type="ECO:0000256" key="9">
    <source>
        <dbReference type="ARBA" id="ARBA00022837"/>
    </source>
</evidence>
<comment type="catalytic activity">
    <reaction evidence="15">
        <text>ATP + H2O = ADP + phosphate + H(+)</text>
        <dbReference type="Rhea" id="RHEA:13065"/>
        <dbReference type="ChEBI" id="CHEBI:15377"/>
        <dbReference type="ChEBI" id="CHEBI:15378"/>
        <dbReference type="ChEBI" id="CHEBI:30616"/>
        <dbReference type="ChEBI" id="CHEBI:43474"/>
        <dbReference type="ChEBI" id="CHEBI:456216"/>
    </reaction>
    <physiologicalReaction direction="left-to-right" evidence="15">
        <dbReference type="Rhea" id="RHEA:13066"/>
    </physiologicalReaction>
</comment>
<keyword evidence="9" id="KW-0106">Calcium</keyword>
<evidence type="ECO:0000256" key="2">
    <source>
        <dbReference type="ARBA" id="ARBA00007981"/>
    </source>
</evidence>
<evidence type="ECO:0000256" key="6">
    <source>
        <dbReference type="ARBA" id="ARBA00022741"/>
    </source>
</evidence>
<dbReference type="GO" id="GO:0003924">
    <property type="term" value="F:GTPase activity"/>
    <property type="evidence" value="ECO:0007669"/>
    <property type="project" value="InterPro"/>
</dbReference>
<dbReference type="PROSITE" id="PS00018">
    <property type="entry name" value="EF_HAND_1"/>
    <property type="match status" value="1"/>
</dbReference>
<dbReference type="Gene3D" id="1.10.238.10">
    <property type="entry name" value="EF-hand"/>
    <property type="match status" value="2"/>
</dbReference>
<dbReference type="SUPFAM" id="SSF52540">
    <property type="entry name" value="P-loop containing nucleoside triphosphate hydrolases"/>
    <property type="match status" value="3"/>
</dbReference>
<dbReference type="GO" id="GO:0005509">
    <property type="term" value="F:calcium ion binding"/>
    <property type="evidence" value="ECO:0007669"/>
    <property type="project" value="InterPro"/>
</dbReference>
<dbReference type="InterPro" id="IPR003959">
    <property type="entry name" value="ATPase_AAA_core"/>
</dbReference>
<feature type="domain" description="Miro" evidence="21">
    <location>
        <begin position="1964"/>
        <end position="2130"/>
    </location>
</feature>
<feature type="compositionally biased region" description="Basic residues" evidence="17">
    <location>
        <begin position="187"/>
        <end position="196"/>
    </location>
</feature>
<comment type="catalytic activity">
    <reaction evidence="16">
        <text>GTP + H2O = GDP + phosphate + H(+)</text>
        <dbReference type="Rhea" id="RHEA:19669"/>
        <dbReference type="ChEBI" id="CHEBI:15377"/>
        <dbReference type="ChEBI" id="CHEBI:15378"/>
        <dbReference type="ChEBI" id="CHEBI:37565"/>
        <dbReference type="ChEBI" id="CHEBI:43474"/>
        <dbReference type="ChEBI" id="CHEBI:58189"/>
    </reaction>
    <physiologicalReaction direction="left-to-right" evidence="16">
        <dbReference type="Rhea" id="RHEA:19670"/>
    </physiologicalReaction>
</comment>
<dbReference type="PROSITE" id="PS50222">
    <property type="entry name" value="EF_HAND_2"/>
    <property type="match status" value="1"/>
</dbReference>
<feature type="compositionally biased region" description="Polar residues" evidence="17">
    <location>
        <begin position="1494"/>
        <end position="1506"/>
    </location>
</feature>
<dbReference type="InterPro" id="IPR002048">
    <property type="entry name" value="EF_hand_dom"/>
</dbReference>
<dbReference type="SUPFAM" id="SSF50729">
    <property type="entry name" value="PH domain-like"/>
    <property type="match status" value="2"/>
</dbReference>
<dbReference type="InterPro" id="IPR013566">
    <property type="entry name" value="EF_hand_assoc_1"/>
</dbReference>
<feature type="transmembrane region" description="Helical" evidence="18">
    <location>
        <begin position="2645"/>
        <end position="2664"/>
    </location>
</feature>
<dbReference type="SUPFAM" id="SSF47473">
    <property type="entry name" value="EF-hand"/>
    <property type="match status" value="1"/>
</dbReference>
<dbReference type="InterPro" id="IPR018247">
    <property type="entry name" value="EF_Hand_1_Ca_BS"/>
</dbReference>
<dbReference type="InterPro" id="IPR011992">
    <property type="entry name" value="EF-hand-dom_pair"/>
</dbReference>
<reference evidence="22 23" key="1">
    <citation type="submission" date="2018-03" db="EMBL/GenBank/DDBJ databases">
        <title>Draft genome sequence of Rohu Carp (Labeo rohita).</title>
        <authorList>
            <person name="Das P."/>
            <person name="Kushwaha B."/>
            <person name="Joshi C.G."/>
            <person name="Kumar D."/>
            <person name="Nagpure N.S."/>
            <person name="Sahoo L."/>
            <person name="Das S.P."/>
            <person name="Bit A."/>
            <person name="Patnaik S."/>
            <person name="Meher P.K."/>
            <person name="Jayasankar P."/>
            <person name="Koringa P.G."/>
            <person name="Patel N.V."/>
            <person name="Hinsu A.T."/>
            <person name="Kumar R."/>
            <person name="Pandey M."/>
            <person name="Agarwal S."/>
            <person name="Srivastava S."/>
            <person name="Singh M."/>
            <person name="Iquebal M.A."/>
            <person name="Jaiswal S."/>
            <person name="Angadi U.B."/>
            <person name="Kumar N."/>
            <person name="Raza M."/>
            <person name="Shah T.M."/>
            <person name="Rai A."/>
            <person name="Jena J.K."/>
        </authorList>
    </citation>
    <scope>NUCLEOTIDE SEQUENCE [LARGE SCALE GENOMIC DNA]</scope>
    <source>
        <strain evidence="22">DASCIFA01</strain>
        <tissue evidence="22">Testis</tissue>
    </source>
</reference>
<evidence type="ECO:0000256" key="13">
    <source>
        <dbReference type="ARBA" id="ARBA00023136"/>
    </source>
</evidence>
<name>A0A498NBM0_LABRO</name>
<feature type="region of interest" description="Disordered" evidence="17">
    <location>
        <begin position="1444"/>
        <end position="1506"/>
    </location>
</feature>
<dbReference type="InterPro" id="IPR013567">
    <property type="entry name" value="EF_hand_assoc_2"/>
</dbReference>
<evidence type="ECO:0000256" key="8">
    <source>
        <dbReference type="ARBA" id="ARBA00022801"/>
    </source>
</evidence>
<dbReference type="GO" id="GO:0005096">
    <property type="term" value="F:GTPase activator activity"/>
    <property type="evidence" value="ECO:0007669"/>
    <property type="project" value="InterPro"/>
</dbReference>
<feature type="compositionally biased region" description="Polar residues" evidence="17">
    <location>
        <begin position="256"/>
        <end position="271"/>
    </location>
</feature>
<dbReference type="FunFam" id="2.30.29.30:FF:000080">
    <property type="entry name" value="Arf-GAP with dual PH domain-containing protein 1"/>
    <property type="match status" value="1"/>
</dbReference>
<dbReference type="GO" id="GO:0005634">
    <property type="term" value="C:nucleus"/>
    <property type="evidence" value="ECO:0007669"/>
    <property type="project" value="TreeGrafter"/>
</dbReference>
<dbReference type="PROSITE" id="PS50003">
    <property type="entry name" value="PH_DOMAIN"/>
    <property type="match status" value="1"/>
</dbReference>
<keyword evidence="5" id="KW-0677">Repeat</keyword>
<feature type="region of interest" description="Disordered" evidence="17">
    <location>
        <begin position="1"/>
        <end position="211"/>
    </location>
</feature>
<evidence type="ECO:0000256" key="12">
    <source>
        <dbReference type="ARBA" id="ARBA00023134"/>
    </source>
</evidence>
<keyword evidence="23" id="KW-1185">Reference proteome</keyword>
<keyword evidence="7" id="KW-1000">Mitochondrion outer membrane</keyword>
<accession>A0A498NBM0</accession>
<feature type="compositionally biased region" description="Polar residues" evidence="17">
    <location>
        <begin position="943"/>
        <end position="952"/>
    </location>
</feature>
<feature type="compositionally biased region" description="Polar residues" evidence="17">
    <location>
        <begin position="532"/>
        <end position="547"/>
    </location>
</feature>
<feature type="region of interest" description="Disordered" evidence="17">
    <location>
        <begin position="882"/>
        <end position="979"/>
    </location>
</feature>
<evidence type="ECO:0000256" key="15">
    <source>
        <dbReference type="ARBA" id="ARBA00048778"/>
    </source>
</evidence>
<dbReference type="SMART" id="SM00382">
    <property type="entry name" value="AAA"/>
    <property type="match status" value="1"/>
</dbReference>
<dbReference type="InterPro" id="IPR020860">
    <property type="entry name" value="MIRO_dom"/>
</dbReference>
<feature type="compositionally biased region" description="Basic and acidic residues" evidence="17">
    <location>
        <begin position="477"/>
        <end position="506"/>
    </location>
</feature>
<dbReference type="PANTHER" id="PTHR23389:SF21">
    <property type="entry name" value="ATPASE FAMILY AAA DOMAIN-CONTAINING PROTEIN 5"/>
    <property type="match status" value="1"/>
</dbReference>
<evidence type="ECO:0000256" key="4">
    <source>
        <dbReference type="ARBA" id="ARBA00022723"/>
    </source>
</evidence>
<feature type="region of interest" description="Disordered" evidence="17">
    <location>
        <begin position="350"/>
        <end position="560"/>
    </location>
</feature>
<dbReference type="GO" id="GO:0005741">
    <property type="term" value="C:mitochondrial outer membrane"/>
    <property type="evidence" value="ECO:0007669"/>
    <property type="project" value="UniProtKB-SubCell"/>
</dbReference>